<evidence type="ECO:0000313" key="2">
    <source>
        <dbReference type="EMBL" id="TVO57581.1"/>
    </source>
</evidence>
<protein>
    <submittedName>
        <fullName evidence="2">FRG domain-containing protein</fullName>
    </submittedName>
</protein>
<name>A0A557QXE8_9RHOO</name>
<dbReference type="InterPro" id="IPR014966">
    <property type="entry name" value="FRG-dom"/>
</dbReference>
<dbReference type="Pfam" id="PF08867">
    <property type="entry name" value="FRG"/>
    <property type="match status" value="1"/>
</dbReference>
<sequence length="256" mass="29064">MDLGLENTLNQREITSLQSLLEALGEDNDGYTGAVWYRGQARAEWTLTPGYVRLETPPSEATLLKRFKQSAAMLIEMAPRESFDWLFLMQHYGVPTRLLDWSESPLVGLYFAVEDLVNDPDHDGSLWLLRPSELNKNARINNRDEEGYIPSFEDEELQNYSVESLAQNRRIQLLPVATIATRNNARIQAQLGVFTIHHHENTPIEEVGDSTHVIKYVIPKSAKPLIYKQLQLLGFSRFQLFPELASIGAIIKGGIQ</sequence>
<evidence type="ECO:0000259" key="1">
    <source>
        <dbReference type="SMART" id="SM00901"/>
    </source>
</evidence>
<dbReference type="SMART" id="SM00901">
    <property type="entry name" value="FRG"/>
    <property type="match status" value="1"/>
</dbReference>
<reference evidence="2 3" key="1">
    <citation type="submission" date="2019-07" db="EMBL/GenBank/DDBJ databases">
        <title>The pathways for chlorine oxyanion respiration interact through the shared metabolite chlorate.</title>
        <authorList>
            <person name="Barnum T.P."/>
            <person name="Cheng Y."/>
            <person name="Hill K.A."/>
            <person name="Lucas L.N."/>
            <person name="Carlson H.K."/>
            <person name="Coates J.D."/>
        </authorList>
    </citation>
    <scope>NUCLEOTIDE SEQUENCE [LARGE SCALE GENOMIC DNA]</scope>
    <source>
        <strain evidence="2 3">SFB-3</strain>
    </source>
</reference>
<keyword evidence="3" id="KW-1185">Reference proteome</keyword>
<dbReference type="Proteomes" id="UP000319502">
    <property type="component" value="Unassembled WGS sequence"/>
</dbReference>
<proteinExistence type="predicted"/>
<dbReference type="OrthoDB" id="9816036at2"/>
<comment type="caution">
    <text evidence="2">The sequence shown here is derived from an EMBL/GenBank/DDBJ whole genome shotgun (WGS) entry which is preliminary data.</text>
</comment>
<dbReference type="AlphaFoldDB" id="A0A557QXE8"/>
<accession>A0A557QXE8</accession>
<feature type="domain" description="FRG" evidence="1">
    <location>
        <begin position="31"/>
        <end position="127"/>
    </location>
</feature>
<organism evidence="2 3">
    <name type="scientific">Denitromonas halophila</name>
    <dbReference type="NCBI Taxonomy" id="1629404"/>
    <lineage>
        <taxon>Bacteria</taxon>
        <taxon>Pseudomonadati</taxon>
        <taxon>Pseudomonadota</taxon>
        <taxon>Betaproteobacteria</taxon>
        <taxon>Rhodocyclales</taxon>
        <taxon>Zoogloeaceae</taxon>
        <taxon>Denitromonas</taxon>
    </lineage>
</organism>
<gene>
    <name evidence="2" type="ORF">FHP91_07850</name>
</gene>
<dbReference type="EMBL" id="VMNK01000006">
    <property type="protein sequence ID" value="TVO57581.1"/>
    <property type="molecule type" value="Genomic_DNA"/>
</dbReference>
<evidence type="ECO:0000313" key="3">
    <source>
        <dbReference type="Proteomes" id="UP000319502"/>
    </source>
</evidence>